<evidence type="ECO:0000313" key="3">
    <source>
        <dbReference type="EMBL" id="CAB4715959.1"/>
    </source>
</evidence>
<dbReference type="EMBL" id="CAEZXD010000009">
    <property type="protein sequence ID" value="CAB4673249.1"/>
    <property type="molecule type" value="Genomic_DNA"/>
</dbReference>
<gene>
    <name evidence="2" type="ORF">UFOPK2343_00517</name>
    <name evidence="3" type="ORF">UFOPK2652_01099</name>
    <name evidence="4" type="ORF">UFOPK3128_01269</name>
    <name evidence="5" type="ORF">UFOPK3227_00308</name>
    <name evidence="6" type="ORF">UFOPK3511_01132</name>
    <name evidence="7" type="ORF">UFOPK3880_01261</name>
    <name evidence="8" type="ORF">UFOPK4146_01241</name>
</gene>
<evidence type="ECO:0000313" key="4">
    <source>
        <dbReference type="EMBL" id="CAB4827383.1"/>
    </source>
</evidence>
<evidence type="ECO:0000259" key="1">
    <source>
        <dbReference type="Pfam" id="PF07510"/>
    </source>
</evidence>
<dbReference type="EMBL" id="CAFBNU010000018">
    <property type="protein sequence ID" value="CAB4967893.1"/>
    <property type="molecule type" value="Genomic_DNA"/>
</dbReference>
<name>A0A6J6MIJ3_9ZZZZ</name>
<dbReference type="EMBL" id="CAFBMA010000016">
    <property type="protein sequence ID" value="CAB4902596.1"/>
    <property type="molecule type" value="Genomic_DNA"/>
</dbReference>
<reference evidence="2" key="1">
    <citation type="submission" date="2020-05" db="EMBL/GenBank/DDBJ databases">
        <authorList>
            <person name="Chiriac C."/>
            <person name="Salcher M."/>
            <person name="Ghai R."/>
            <person name="Kavagutti S V."/>
        </authorList>
    </citation>
    <scope>NUCLEOTIDE SEQUENCE</scope>
</reference>
<dbReference type="InterPro" id="IPR011089">
    <property type="entry name" value="GmrSD_C"/>
</dbReference>
<dbReference type="EMBL" id="CAFBPT010000014">
    <property type="protein sequence ID" value="CAB5033279.1"/>
    <property type="molecule type" value="Genomic_DNA"/>
</dbReference>
<proteinExistence type="predicted"/>
<dbReference type="EMBL" id="CAEZYD010000018">
    <property type="protein sequence ID" value="CAB4715959.1"/>
    <property type="molecule type" value="Genomic_DNA"/>
</dbReference>
<evidence type="ECO:0000313" key="5">
    <source>
        <dbReference type="EMBL" id="CAB4837294.1"/>
    </source>
</evidence>
<dbReference type="EMBL" id="CAFAAZ010000016">
    <property type="protein sequence ID" value="CAB4827383.1"/>
    <property type="molecule type" value="Genomic_DNA"/>
</dbReference>
<feature type="domain" description="GmrSD restriction endonucleases C-terminal" evidence="1">
    <location>
        <begin position="88"/>
        <end position="186"/>
    </location>
</feature>
<dbReference type="PANTHER" id="PTHR24094">
    <property type="entry name" value="SECRETED PROTEIN"/>
    <property type="match status" value="1"/>
</dbReference>
<dbReference type="PANTHER" id="PTHR24094:SF15">
    <property type="entry name" value="AMP-DEPENDENT SYNTHETASE_LIGASE DOMAIN-CONTAINING PROTEIN-RELATED"/>
    <property type="match status" value="1"/>
</dbReference>
<dbReference type="AlphaFoldDB" id="A0A6J6MIJ3"/>
<evidence type="ECO:0000313" key="2">
    <source>
        <dbReference type="EMBL" id="CAB4673249.1"/>
    </source>
</evidence>
<accession>A0A6J6MIJ3</accession>
<evidence type="ECO:0000313" key="6">
    <source>
        <dbReference type="EMBL" id="CAB4902596.1"/>
    </source>
</evidence>
<evidence type="ECO:0000313" key="8">
    <source>
        <dbReference type="EMBL" id="CAB5033279.1"/>
    </source>
</evidence>
<evidence type="ECO:0000313" key="7">
    <source>
        <dbReference type="EMBL" id="CAB4967893.1"/>
    </source>
</evidence>
<dbReference type="EMBL" id="CAFAHD010000019">
    <property type="protein sequence ID" value="CAB4837294.1"/>
    <property type="molecule type" value="Genomic_DNA"/>
</dbReference>
<protein>
    <submittedName>
        <fullName evidence="2">Unannotated protein</fullName>
    </submittedName>
</protein>
<organism evidence="2">
    <name type="scientific">freshwater metagenome</name>
    <dbReference type="NCBI Taxonomy" id="449393"/>
    <lineage>
        <taxon>unclassified sequences</taxon>
        <taxon>metagenomes</taxon>
        <taxon>ecological metagenomes</taxon>
    </lineage>
</organism>
<dbReference type="Pfam" id="PF07510">
    <property type="entry name" value="GmrSD_C"/>
    <property type="match status" value="1"/>
</dbReference>
<sequence length="208" mass="23026">MGRKKQSSSLVAIALVVGLIHGTNTVPVSAAETITLVMADDHDFGYSRSLFRHWIDTDKNGCNTRYEVLIAEATTKPRVGAKCFLSGGKWKSPYDGKVFTIPTGLDIDHMVPLAEAWRSGAWAWSAAQRMAFANDLDATETLVAVTASLNRSKGDKDVAHWLPPISQCKYIANWISVKWRFDLTVDQIEADFLRPKVRECNITNVAIS</sequence>